<dbReference type="EMBL" id="VFOR01000002">
    <property type="protein sequence ID" value="TQL58137.1"/>
    <property type="molecule type" value="Genomic_DNA"/>
</dbReference>
<proteinExistence type="inferred from homology"/>
<dbReference type="Proteomes" id="UP000316196">
    <property type="component" value="Unassembled WGS sequence"/>
</dbReference>
<evidence type="ECO:0000313" key="7">
    <source>
        <dbReference type="Proteomes" id="UP000316196"/>
    </source>
</evidence>
<evidence type="ECO:0000256" key="4">
    <source>
        <dbReference type="ARBA" id="ARBA00023235"/>
    </source>
</evidence>
<dbReference type="Gene3D" id="3.40.50.10230">
    <property type="entry name" value="Cobalamin biosynthesis CobH/CbiC, precorrin-8X methylmutase"/>
    <property type="match status" value="1"/>
</dbReference>
<dbReference type="InterPro" id="IPR003722">
    <property type="entry name" value="Cbl_synth_CobH/CbiC"/>
</dbReference>
<comment type="similarity">
    <text evidence="2">Belongs to the CobH/CbiC family.</text>
</comment>
<dbReference type="PANTHER" id="PTHR43588:SF1">
    <property type="entry name" value="COBALT-PRECORRIN-8 METHYLMUTASE"/>
    <property type="match status" value="1"/>
</dbReference>
<organism evidence="6 7">
    <name type="scientific">Propioniferax innocua</name>
    <dbReference type="NCBI Taxonomy" id="1753"/>
    <lineage>
        <taxon>Bacteria</taxon>
        <taxon>Bacillati</taxon>
        <taxon>Actinomycetota</taxon>
        <taxon>Actinomycetes</taxon>
        <taxon>Propionibacteriales</taxon>
        <taxon>Propionibacteriaceae</taxon>
        <taxon>Propioniferax</taxon>
    </lineage>
</organism>
<evidence type="ECO:0000259" key="5">
    <source>
        <dbReference type="Pfam" id="PF02570"/>
    </source>
</evidence>
<keyword evidence="7" id="KW-1185">Reference proteome</keyword>
<dbReference type="RefSeq" id="WP_246044390.1">
    <property type="nucleotide sequence ID" value="NZ_BAAAMD010000004.1"/>
</dbReference>
<dbReference type="GO" id="GO:0016993">
    <property type="term" value="F:precorrin-8X methylmutase activity"/>
    <property type="evidence" value="ECO:0007669"/>
    <property type="project" value="InterPro"/>
</dbReference>
<dbReference type="PANTHER" id="PTHR43588">
    <property type="entry name" value="COBALT-PRECORRIN-8 METHYLMUTASE"/>
    <property type="match status" value="1"/>
</dbReference>
<comment type="caution">
    <text evidence="6">The sequence shown here is derived from an EMBL/GenBank/DDBJ whole genome shotgun (WGS) entry which is preliminary data.</text>
</comment>
<name>A0A542ZCV9_9ACTN</name>
<dbReference type="InterPro" id="IPR036588">
    <property type="entry name" value="CobH/CbiC_sf"/>
</dbReference>
<evidence type="ECO:0000313" key="6">
    <source>
        <dbReference type="EMBL" id="TQL58137.1"/>
    </source>
</evidence>
<dbReference type="AlphaFoldDB" id="A0A542ZCV9"/>
<feature type="domain" description="Cobalamin biosynthesis precorrin-8X methylmutase CobH/CbiC" evidence="5">
    <location>
        <begin position="16"/>
        <end position="209"/>
    </location>
</feature>
<dbReference type="NCBIfam" id="NF006136">
    <property type="entry name" value="PRK08285.1"/>
    <property type="match status" value="1"/>
</dbReference>
<keyword evidence="4" id="KW-0413">Isomerase</keyword>
<keyword evidence="3" id="KW-0169">Cobalamin biosynthesis</keyword>
<protein>
    <submittedName>
        <fullName evidence="6">Precorrin-8X methylmutase</fullName>
    </submittedName>
</protein>
<dbReference type="Pfam" id="PF02570">
    <property type="entry name" value="CbiC"/>
    <property type="match status" value="1"/>
</dbReference>
<reference evidence="6 7" key="1">
    <citation type="submission" date="2019-06" db="EMBL/GenBank/DDBJ databases">
        <title>Sequencing the genomes of 1000 actinobacteria strains.</title>
        <authorList>
            <person name="Klenk H.-P."/>
        </authorList>
    </citation>
    <scope>NUCLEOTIDE SEQUENCE [LARGE SCALE GENOMIC DNA]</scope>
    <source>
        <strain evidence="6 7">DSM 8251</strain>
    </source>
</reference>
<accession>A0A542ZCV9</accession>
<gene>
    <name evidence="6" type="ORF">FB460_1990</name>
</gene>
<sequence length="214" mass="22790">MQPPPRLYDYETDGTEIYRRSFAMIREESDLTGFDTEQEIVAVRIIHAAGDTSVASDIAFHPDLVPAAREALEAGAPILTDATMISTGITRRRLPAANEIHCLLHDERVADLAMQWGTTRSAAAVSLWDELLEGAVVAIGNAPTALFHLLDLVADGGPRPAAVVGVPVGFVGSAESKAALEESDIPWLTVRGRRGGSAMAVAAINALAQKRELP</sequence>
<evidence type="ECO:0000256" key="2">
    <source>
        <dbReference type="ARBA" id="ARBA00009774"/>
    </source>
</evidence>
<dbReference type="SUPFAM" id="SSF63965">
    <property type="entry name" value="Precorrin-8X methylmutase CbiC/CobH"/>
    <property type="match status" value="1"/>
</dbReference>
<dbReference type="UniPathway" id="UPA00148"/>
<dbReference type="GO" id="GO:0009236">
    <property type="term" value="P:cobalamin biosynthetic process"/>
    <property type="evidence" value="ECO:0007669"/>
    <property type="project" value="UniProtKB-UniPathway"/>
</dbReference>
<evidence type="ECO:0000256" key="3">
    <source>
        <dbReference type="ARBA" id="ARBA00022573"/>
    </source>
</evidence>
<evidence type="ECO:0000256" key="1">
    <source>
        <dbReference type="ARBA" id="ARBA00004953"/>
    </source>
</evidence>
<comment type="pathway">
    <text evidence="1">Cofactor biosynthesis; adenosylcobalamin biosynthesis.</text>
</comment>